<dbReference type="EMBL" id="BOOQ01000024">
    <property type="protein sequence ID" value="GII47467.1"/>
    <property type="molecule type" value="Genomic_DNA"/>
</dbReference>
<feature type="compositionally biased region" description="Low complexity" evidence="1">
    <location>
        <begin position="43"/>
        <end position="52"/>
    </location>
</feature>
<evidence type="ECO:0000256" key="1">
    <source>
        <dbReference type="SAM" id="MobiDB-lite"/>
    </source>
</evidence>
<dbReference type="AlphaFoldDB" id="A0A8J3XMI5"/>
<reference evidence="3" key="1">
    <citation type="submission" date="2021-01" db="EMBL/GenBank/DDBJ databases">
        <title>Whole genome shotgun sequence of Planotetraspora silvatica NBRC 100141.</title>
        <authorList>
            <person name="Komaki H."/>
            <person name="Tamura T."/>
        </authorList>
    </citation>
    <scope>NUCLEOTIDE SEQUENCE</scope>
    <source>
        <strain evidence="3">NBRC 100141</strain>
    </source>
</reference>
<organism evidence="3 4">
    <name type="scientific">Planotetraspora silvatica</name>
    <dbReference type="NCBI Taxonomy" id="234614"/>
    <lineage>
        <taxon>Bacteria</taxon>
        <taxon>Bacillati</taxon>
        <taxon>Actinomycetota</taxon>
        <taxon>Actinomycetes</taxon>
        <taxon>Streptosporangiales</taxon>
        <taxon>Streptosporangiaceae</taxon>
        <taxon>Planotetraspora</taxon>
    </lineage>
</organism>
<protein>
    <submittedName>
        <fullName evidence="3">Uncharacterized protein</fullName>
    </submittedName>
</protein>
<comment type="caution">
    <text evidence="3">The sequence shown here is derived from an EMBL/GenBank/DDBJ whole genome shotgun (WGS) entry which is preliminary data.</text>
</comment>
<keyword evidence="2" id="KW-0732">Signal</keyword>
<feature type="chain" id="PRO_5035268404" evidence="2">
    <location>
        <begin position="29"/>
        <end position="147"/>
    </location>
</feature>
<feature type="region of interest" description="Disordered" evidence="1">
    <location>
        <begin position="25"/>
        <end position="54"/>
    </location>
</feature>
<dbReference type="RefSeq" id="WP_203976004.1">
    <property type="nucleotide sequence ID" value="NZ_BOOQ01000024.1"/>
</dbReference>
<evidence type="ECO:0000313" key="3">
    <source>
        <dbReference type="EMBL" id="GII47467.1"/>
    </source>
</evidence>
<dbReference type="PROSITE" id="PS51257">
    <property type="entry name" value="PROKAR_LIPOPROTEIN"/>
    <property type="match status" value="1"/>
</dbReference>
<feature type="signal peptide" evidence="2">
    <location>
        <begin position="1"/>
        <end position="28"/>
    </location>
</feature>
<keyword evidence="4" id="KW-1185">Reference proteome</keyword>
<sequence length="147" mass="15306">MSPSVVRAPLAMMLASALVAGCSSSEDAAREAPQKSPTPAPSAPNIAANPLPTKLANDPGIRDNIVQTKCDAVPGGWGAKGTAKNPGTKTVTYKIVVYFTTTKATTLDFAQTLVKVPPGKTVPWSATKHFEAKQQMLCPMPGISVET</sequence>
<proteinExistence type="predicted"/>
<evidence type="ECO:0000313" key="4">
    <source>
        <dbReference type="Proteomes" id="UP000644610"/>
    </source>
</evidence>
<dbReference type="Proteomes" id="UP000644610">
    <property type="component" value="Unassembled WGS sequence"/>
</dbReference>
<name>A0A8J3XMI5_9ACTN</name>
<accession>A0A8J3XMI5</accession>
<gene>
    <name evidence="3" type="ORF">Psi02_38910</name>
</gene>
<evidence type="ECO:0000256" key="2">
    <source>
        <dbReference type="SAM" id="SignalP"/>
    </source>
</evidence>